<feature type="compositionally biased region" description="Low complexity" evidence="5">
    <location>
        <begin position="17"/>
        <end position="26"/>
    </location>
</feature>
<comment type="caution">
    <text evidence="6">The sequence shown here is derived from an EMBL/GenBank/DDBJ whole genome shotgun (WGS) entry which is preliminary data.</text>
</comment>
<evidence type="ECO:0000256" key="5">
    <source>
        <dbReference type="SAM" id="MobiDB-lite"/>
    </source>
</evidence>
<feature type="region of interest" description="Disordered" evidence="5">
    <location>
        <begin position="1"/>
        <end position="26"/>
    </location>
</feature>
<dbReference type="Pfam" id="PF03963">
    <property type="entry name" value="FlgD"/>
    <property type="match status" value="1"/>
</dbReference>
<evidence type="ECO:0000313" key="7">
    <source>
        <dbReference type="Proteomes" id="UP001259803"/>
    </source>
</evidence>
<keyword evidence="7" id="KW-1185">Reference proteome</keyword>
<comment type="similarity">
    <text evidence="1">Belongs to the FlgD family.</text>
</comment>
<dbReference type="Proteomes" id="UP001259803">
    <property type="component" value="Unassembled WGS sequence"/>
</dbReference>
<evidence type="ECO:0000256" key="4">
    <source>
        <dbReference type="ARBA" id="ARBA00024746"/>
    </source>
</evidence>
<dbReference type="InterPro" id="IPR005648">
    <property type="entry name" value="FlgD"/>
</dbReference>
<evidence type="ECO:0000256" key="1">
    <source>
        <dbReference type="ARBA" id="ARBA00010577"/>
    </source>
</evidence>
<keyword evidence="6" id="KW-0966">Cell projection</keyword>
<protein>
    <recommendedName>
        <fullName evidence="2">Basal-body rod modification protein FlgD</fullName>
    </recommendedName>
</protein>
<gene>
    <name evidence="6" type="ORF">RM533_00745</name>
</gene>
<feature type="compositionally biased region" description="Polar residues" evidence="5">
    <location>
        <begin position="1"/>
        <end position="11"/>
    </location>
</feature>
<keyword evidence="6" id="KW-0282">Flagellum</keyword>
<sequence>MTVTSATQTIAARNDRTAQTASNAASSTLGQKDFLRLMMTQLQQQDPLEPMDNKDMLAQMAQFSSLAGVAETNDRLADITARLDALAASQAGSKTILNHGD</sequence>
<name>A0ABU2ZDM8_9SPHN</name>
<keyword evidence="3" id="KW-1005">Bacterial flagellum biogenesis</keyword>
<dbReference type="RefSeq" id="WP_311339273.1">
    <property type="nucleotide sequence ID" value="NZ_JAVRHS010000001.1"/>
</dbReference>
<reference evidence="6 7" key="1">
    <citation type="submission" date="2023-09" db="EMBL/GenBank/DDBJ databases">
        <authorList>
            <person name="Rey-Velasco X."/>
        </authorList>
    </citation>
    <scope>NUCLEOTIDE SEQUENCE [LARGE SCALE GENOMIC DNA]</scope>
    <source>
        <strain evidence="6 7">F390</strain>
    </source>
</reference>
<evidence type="ECO:0000313" key="6">
    <source>
        <dbReference type="EMBL" id="MDT0574705.1"/>
    </source>
</evidence>
<dbReference type="EMBL" id="JAVRHS010000001">
    <property type="protein sequence ID" value="MDT0574705.1"/>
    <property type="molecule type" value="Genomic_DNA"/>
</dbReference>
<keyword evidence="6" id="KW-0969">Cilium</keyword>
<evidence type="ECO:0000256" key="2">
    <source>
        <dbReference type="ARBA" id="ARBA00016013"/>
    </source>
</evidence>
<evidence type="ECO:0000256" key="3">
    <source>
        <dbReference type="ARBA" id="ARBA00022795"/>
    </source>
</evidence>
<organism evidence="6 7">
    <name type="scientific">Croceicoccus esteveae</name>
    <dbReference type="NCBI Taxonomy" id="3075597"/>
    <lineage>
        <taxon>Bacteria</taxon>
        <taxon>Pseudomonadati</taxon>
        <taxon>Pseudomonadota</taxon>
        <taxon>Alphaproteobacteria</taxon>
        <taxon>Sphingomonadales</taxon>
        <taxon>Erythrobacteraceae</taxon>
        <taxon>Croceicoccus</taxon>
    </lineage>
</organism>
<accession>A0ABU2ZDM8</accession>
<proteinExistence type="inferred from homology"/>
<comment type="function">
    <text evidence="4">Required for flagellar hook formation. May act as a scaffolding protein.</text>
</comment>